<accession>A0A9Q0L098</accession>
<evidence type="ECO:0000256" key="5">
    <source>
        <dbReference type="ARBA" id="ARBA00022989"/>
    </source>
</evidence>
<dbReference type="PANTHER" id="PTHR30509:SF9">
    <property type="entry name" value="MULTIDRUG RESISTANCE PROTEIN MDTO"/>
    <property type="match status" value="1"/>
</dbReference>
<evidence type="ECO:0000256" key="1">
    <source>
        <dbReference type="ARBA" id="ARBA00004651"/>
    </source>
</evidence>
<reference evidence="8" key="1">
    <citation type="journal article" date="2023" name="Plant J.">
        <title>The genome of the king protea, Protea cynaroides.</title>
        <authorList>
            <person name="Chang J."/>
            <person name="Duong T.A."/>
            <person name="Schoeman C."/>
            <person name="Ma X."/>
            <person name="Roodt D."/>
            <person name="Barker N."/>
            <person name="Li Z."/>
            <person name="Van de Peer Y."/>
            <person name="Mizrachi E."/>
        </authorList>
    </citation>
    <scope>NUCLEOTIDE SEQUENCE</scope>
    <source>
        <tissue evidence="8">Young leaves</tissue>
    </source>
</reference>
<feature type="transmembrane region" description="Helical" evidence="7">
    <location>
        <begin position="69"/>
        <end position="86"/>
    </location>
</feature>
<dbReference type="AlphaFoldDB" id="A0A9Q0L098"/>
<proteinExistence type="predicted"/>
<feature type="transmembrane region" description="Helical" evidence="7">
    <location>
        <begin position="39"/>
        <end position="57"/>
    </location>
</feature>
<keyword evidence="2" id="KW-0813">Transport</keyword>
<keyword evidence="9" id="KW-1185">Reference proteome</keyword>
<feature type="transmembrane region" description="Helical" evidence="7">
    <location>
        <begin position="403"/>
        <end position="426"/>
    </location>
</feature>
<dbReference type="Pfam" id="PF04632">
    <property type="entry name" value="FUSC"/>
    <property type="match status" value="1"/>
</dbReference>
<sequence length="753" mass="83817">MTDATLGDAIRGCCDALYATVQGVLPALLSLWVIGPARFSRGTTALAVALSAFVVALPMSTHLVCRKIALGQIVIVYVVAFIHGPHMEVIEYPVHVIASTAVGALASVLALLFPYPLLAVYEVRKKCTLFADNALERLSLLVFALCAQDKISALSSLSQARTLSKAGTKILQSIKFKQGSIQWERPWIRFLQPQQKNPGERLQSLEIALRGMEFALTCCPSFPARVVDSDLKSLLQGLEVHISLALRHAKCSLPENYFSTATETTKEEVYKSHHTLKSIFPTYEDLPSFFFLFCMKLLYDESIMTQPNKFALGKNPVINTEERANSSKQNFLHGLMGILTGERLMFALKCSLSLGLAVLFGLIFSKGNGYWSGLTVAIGISSGREATLKVANLRAQGTVLGSIYGVLSYFLLQRFMAIRFLSLLPWIIFTSLLRHSRMYGQAGGIAAAIAALLILGRKNYGPPSEFAFARLVETFIGLFCYVLVEILLQPTRAATLAKIQLSQSLRTLYECIESISFPTNSILELKEKEEKLRIQVNDLGKFIEDSEAEPNFWFLPFHGACYNKLLESLSKMVELLNLGIHAMGMLQRESHRFGVAWKDLLENIEGDLDHFKKMIMSSVNCCEAVTSMKSLETLERELRIKNISCDIEMGKSPNGDEFKLLCAKDDEMEMIINSFLQNSKEITDKIHAVEGDEDPKSQAILCLSALGFCMGGLMKETREIAMGVKELVQWENPSRHVNLYEIYCKIQSTDKIL</sequence>
<dbReference type="OrthoDB" id="68611at2759"/>
<keyword evidence="6 7" id="KW-0472">Membrane</keyword>
<evidence type="ECO:0000256" key="6">
    <source>
        <dbReference type="ARBA" id="ARBA00023136"/>
    </source>
</evidence>
<name>A0A9Q0L098_9MAGN</name>
<protein>
    <submittedName>
        <fullName evidence="8">Uncharacterized protein</fullName>
    </submittedName>
</protein>
<evidence type="ECO:0000313" key="9">
    <source>
        <dbReference type="Proteomes" id="UP001141806"/>
    </source>
</evidence>
<dbReference type="Proteomes" id="UP001141806">
    <property type="component" value="Unassembled WGS sequence"/>
</dbReference>
<evidence type="ECO:0000256" key="2">
    <source>
        <dbReference type="ARBA" id="ARBA00022448"/>
    </source>
</evidence>
<organism evidence="8 9">
    <name type="scientific">Protea cynaroides</name>
    <dbReference type="NCBI Taxonomy" id="273540"/>
    <lineage>
        <taxon>Eukaryota</taxon>
        <taxon>Viridiplantae</taxon>
        <taxon>Streptophyta</taxon>
        <taxon>Embryophyta</taxon>
        <taxon>Tracheophyta</taxon>
        <taxon>Spermatophyta</taxon>
        <taxon>Magnoliopsida</taxon>
        <taxon>Proteales</taxon>
        <taxon>Proteaceae</taxon>
        <taxon>Protea</taxon>
    </lineage>
</organism>
<evidence type="ECO:0000256" key="3">
    <source>
        <dbReference type="ARBA" id="ARBA00022475"/>
    </source>
</evidence>
<keyword evidence="3" id="KW-1003">Cell membrane</keyword>
<gene>
    <name evidence="8" type="ORF">NE237_010732</name>
</gene>
<evidence type="ECO:0000313" key="8">
    <source>
        <dbReference type="EMBL" id="KAJ4979952.1"/>
    </source>
</evidence>
<keyword evidence="4 7" id="KW-0812">Transmembrane</keyword>
<feature type="transmembrane region" description="Helical" evidence="7">
    <location>
        <begin position="92"/>
        <end position="115"/>
    </location>
</feature>
<keyword evidence="5 7" id="KW-1133">Transmembrane helix</keyword>
<comment type="caution">
    <text evidence="8">The sequence shown here is derived from an EMBL/GenBank/DDBJ whole genome shotgun (WGS) entry which is preliminary data.</text>
</comment>
<dbReference type="GO" id="GO:0022857">
    <property type="term" value="F:transmembrane transporter activity"/>
    <property type="evidence" value="ECO:0007669"/>
    <property type="project" value="InterPro"/>
</dbReference>
<dbReference type="EMBL" id="JAMYWD010000002">
    <property type="protein sequence ID" value="KAJ4979952.1"/>
    <property type="molecule type" value="Genomic_DNA"/>
</dbReference>
<evidence type="ECO:0000256" key="4">
    <source>
        <dbReference type="ARBA" id="ARBA00022692"/>
    </source>
</evidence>
<feature type="transmembrane region" description="Helical" evidence="7">
    <location>
        <begin position="467"/>
        <end position="488"/>
    </location>
</feature>
<comment type="subcellular location">
    <subcellularLocation>
        <location evidence="1">Cell membrane</location>
        <topology evidence="1">Multi-pass membrane protein</topology>
    </subcellularLocation>
</comment>
<dbReference type="GO" id="GO:0005886">
    <property type="term" value="C:plasma membrane"/>
    <property type="evidence" value="ECO:0007669"/>
    <property type="project" value="UniProtKB-SubCell"/>
</dbReference>
<dbReference type="InterPro" id="IPR006726">
    <property type="entry name" value="PHBA_efflux_AaeB/fusaric-R"/>
</dbReference>
<dbReference type="PANTHER" id="PTHR30509">
    <property type="entry name" value="P-HYDROXYBENZOIC ACID EFFLUX PUMP SUBUNIT-RELATED"/>
    <property type="match status" value="1"/>
</dbReference>
<feature type="transmembrane region" description="Helical" evidence="7">
    <location>
        <begin position="346"/>
        <end position="364"/>
    </location>
</feature>
<evidence type="ECO:0000256" key="7">
    <source>
        <dbReference type="SAM" id="Phobius"/>
    </source>
</evidence>
<feature type="transmembrane region" description="Helical" evidence="7">
    <location>
        <begin position="438"/>
        <end position="455"/>
    </location>
</feature>